<accession>A0A6A5E7L1</accession>
<feature type="transmembrane region" description="Helical" evidence="2">
    <location>
        <begin position="7"/>
        <end position="29"/>
    </location>
</feature>
<feature type="compositionally biased region" description="Polar residues" evidence="1">
    <location>
        <begin position="133"/>
        <end position="151"/>
    </location>
</feature>
<comment type="caution">
    <text evidence="3">The sequence shown here is derived from an EMBL/GenBank/DDBJ whole genome shotgun (WGS) entry which is preliminary data.</text>
</comment>
<keyword evidence="2" id="KW-0472">Membrane</keyword>
<evidence type="ECO:0000256" key="1">
    <source>
        <dbReference type="SAM" id="MobiDB-lite"/>
    </source>
</evidence>
<evidence type="ECO:0000256" key="2">
    <source>
        <dbReference type="SAM" id="Phobius"/>
    </source>
</evidence>
<name>A0A6A5E7L1_PERFL</name>
<gene>
    <name evidence="3" type="ORF">PFLUV_G00247820</name>
</gene>
<keyword evidence="2" id="KW-0812">Transmembrane</keyword>
<feature type="region of interest" description="Disordered" evidence="1">
    <location>
        <begin position="124"/>
        <end position="151"/>
    </location>
</feature>
<dbReference type="AlphaFoldDB" id="A0A6A5E7L1"/>
<proteinExistence type="predicted"/>
<sequence>MWHRNHFLLVTEAMGAIWAFVICVLTVWITKGLCLPVGGTNERRDNGLQRRMIGDLSPNDISMKKAFALLQSMESMLTQSAKEVQLETNEVEAEASFSYLNESKKLKTEKLLYPHTNLTDNLTSSNNLTNNLEANPTDNATFSDETSSDNLAGNTTCSDNLAANMMSCANLTTSDNLTSAKK</sequence>
<evidence type="ECO:0000313" key="4">
    <source>
        <dbReference type="Proteomes" id="UP000465112"/>
    </source>
</evidence>
<evidence type="ECO:0000313" key="3">
    <source>
        <dbReference type="EMBL" id="KAF1374239.1"/>
    </source>
</evidence>
<reference evidence="3 4" key="1">
    <citation type="submission" date="2019-06" db="EMBL/GenBank/DDBJ databases">
        <title>A chromosome-scale genome assembly of the European perch, Perca fluviatilis.</title>
        <authorList>
            <person name="Roques C."/>
            <person name="Zahm M."/>
            <person name="Cabau C."/>
            <person name="Klopp C."/>
            <person name="Bouchez O."/>
            <person name="Donnadieu C."/>
            <person name="Kuhl H."/>
            <person name="Gislard M."/>
            <person name="Guendouz S."/>
            <person name="Journot L."/>
            <person name="Haffray P."/>
            <person name="Bestin A."/>
            <person name="Morvezen R."/>
            <person name="Feron R."/>
            <person name="Wen M."/>
            <person name="Jouanno E."/>
            <person name="Herpin A."/>
            <person name="Schartl M."/>
            <person name="Postlethwait J."/>
            <person name="Schaerlinger B."/>
            <person name="Chardard D."/>
            <person name="Lecocq T."/>
            <person name="Poncet C."/>
            <person name="Jaffrelo L."/>
            <person name="Lampietro C."/>
            <person name="Guiguen Y."/>
        </authorList>
    </citation>
    <scope>NUCLEOTIDE SEQUENCE [LARGE SCALE GENOMIC DNA]</scope>
    <source>
        <tissue evidence="3">Blood</tissue>
    </source>
</reference>
<dbReference type="EMBL" id="VHII01000021">
    <property type="protein sequence ID" value="KAF1374239.1"/>
    <property type="molecule type" value="Genomic_DNA"/>
</dbReference>
<organism evidence="3 4">
    <name type="scientific">Perca fluviatilis</name>
    <name type="common">European perch</name>
    <dbReference type="NCBI Taxonomy" id="8168"/>
    <lineage>
        <taxon>Eukaryota</taxon>
        <taxon>Metazoa</taxon>
        <taxon>Chordata</taxon>
        <taxon>Craniata</taxon>
        <taxon>Vertebrata</taxon>
        <taxon>Euteleostomi</taxon>
        <taxon>Actinopterygii</taxon>
        <taxon>Neopterygii</taxon>
        <taxon>Teleostei</taxon>
        <taxon>Neoteleostei</taxon>
        <taxon>Acanthomorphata</taxon>
        <taxon>Eupercaria</taxon>
        <taxon>Perciformes</taxon>
        <taxon>Percoidei</taxon>
        <taxon>Percidae</taxon>
        <taxon>Percinae</taxon>
        <taxon>Perca</taxon>
    </lineage>
</organism>
<keyword evidence="4" id="KW-1185">Reference proteome</keyword>
<protein>
    <submittedName>
        <fullName evidence="3">Uncharacterized protein</fullName>
    </submittedName>
</protein>
<dbReference type="Proteomes" id="UP000465112">
    <property type="component" value="Chromosome 21"/>
</dbReference>
<keyword evidence="2" id="KW-1133">Transmembrane helix</keyword>